<evidence type="ECO:0000313" key="3">
    <source>
        <dbReference type="Proteomes" id="UP000242877"/>
    </source>
</evidence>
<feature type="region of interest" description="Disordered" evidence="1">
    <location>
        <begin position="182"/>
        <end position="226"/>
    </location>
</feature>
<keyword evidence="3" id="KW-1185">Reference proteome</keyword>
<proteinExistence type="predicted"/>
<gene>
    <name evidence="2" type="ORF">AAP_00056</name>
</gene>
<dbReference type="AlphaFoldDB" id="A0A168DIZ1"/>
<comment type="caution">
    <text evidence="2">The sequence shown here is derived from an EMBL/GenBank/DDBJ whole genome shotgun (WGS) entry which is preliminary data.</text>
</comment>
<name>A0A168DIZ1_9EURO</name>
<accession>A0A168DIZ1</accession>
<feature type="compositionally biased region" description="Basic and acidic residues" evidence="1">
    <location>
        <begin position="53"/>
        <end position="68"/>
    </location>
</feature>
<feature type="compositionally biased region" description="Basic residues" evidence="1">
    <location>
        <begin position="216"/>
        <end position="226"/>
    </location>
</feature>
<evidence type="ECO:0000256" key="1">
    <source>
        <dbReference type="SAM" id="MobiDB-lite"/>
    </source>
</evidence>
<feature type="region of interest" description="Disordered" evidence="1">
    <location>
        <begin position="1"/>
        <end position="97"/>
    </location>
</feature>
<protein>
    <submittedName>
        <fullName evidence="2">Uncharacterized protein</fullName>
    </submittedName>
</protein>
<sequence>MAEEQIRQSPDLATARAQPDDPIQDDSPETDPRNATAASPRSPYSTPAAWHDFANRESRTHRQGRDLSQRPASTQASSQVTTEQAAIETLDRRPIPTPDRALHREMAEDMTAGDRGRTQLALKEYNHAVHRRRTAMRDLREAHRQIADLQAYAQDLIRDANQSRGLAVAAMDMLTAIRARAANQPAHRARPPPLAYSRGRGQSLGDRVSFPASLRGRGRGRHPYRG</sequence>
<dbReference type="EMBL" id="AZGZ01000001">
    <property type="protein sequence ID" value="KZZ97795.1"/>
    <property type="molecule type" value="Genomic_DNA"/>
</dbReference>
<feature type="compositionally biased region" description="Polar residues" evidence="1">
    <location>
        <begin position="70"/>
        <end position="84"/>
    </location>
</feature>
<organism evidence="2 3">
    <name type="scientific">Ascosphaera apis ARSEF 7405</name>
    <dbReference type="NCBI Taxonomy" id="392613"/>
    <lineage>
        <taxon>Eukaryota</taxon>
        <taxon>Fungi</taxon>
        <taxon>Dikarya</taxon>
        <taxon>Ascomycota</taxon>
        <taxon>Pezizomycotina</taxon>
        <taxon>Eurotiomycetes</taxon>
        <taxon>Eurotiomycetidae</taxon>
        <taxon>Onygenales</taxon>
        <taxon>Ascosphaeraceae</taxon>
        <taxon>Ascosphaera</taxon>
    </lineage>
</organism>
<dbReference type="Proteomes" id="UP000242877">
    <property type="component" value="Unassembled WGS sequence"/>
</dbReference>
<evidence type="ECO:0000313" key="2">
    <source>
        <dbReference type="EMBL" id="KZZ97795.1"/>
    </source>
</evidence>
<dbReference type="VEuPathDB" id="FungiDB:AAP_00056"/>
<feature type="compositionally biased region" description="Polar residues" evidence="1">
    <location>
        <begin position="36"/>
        <end position="45"/>
    </location>
</feature>
<reference evidence="2 3" key="1">
    <citation type="journal article" date="2016" name="Genome Biol. Evol.">
        <title>Divergent and convergent evolution of fungal pathogenicity.</title>
        <authorList>
            <person name="Shang Y."/>
            <person name="Xiao G."/>
            <person name="Zheng P."/>
            <person name="Cen K."/>
            <person name="Zhan S."/>
            <person name="Wang C."/>
        </authorList>
    </citation>
    <scope>NUCLEOTIDE SEQUENCE [LARGE SCALE GENOMIC DNA]</scope>
    <source>
        <strain evidence="2 3">ARSEF 7405</strain>
    </source>
</reference>